<dbReference type="AlphaFoldDB" id="A0A841AEU5"/>
<proteinExistence type="predicted"/>
<protein>
    <submittedName>
        <fullName evidence="1">Uncharacterized protein</fullName>
    </submittedName>
</protein>
<reference evidence="1 2" key="1">
    <citation type="submission" date="2020-08" db="EMBL/GenBank/DDBJ databases">
        <title>Sequencing the genomes of 1000 actinobacteria strains.</title>
        <authorList>
            <person name="Klenk H.-P."/>
        </authorList>
    </citation>
    <scope>NUCLEOTIDE SEQUENCE [LARGE SCALE GENOMIC DNA]</scope>
    <source>
        <strain evidence="1 2">DSM 105784</strain>
    </source>
</reference>
<comment type="caution">
    <text evidence="1">The sequence shown here is derived from an EMBL/GenBank/DDBJ whole genome shotgun (WGS) entry which is preliminary data.</text>
</comment>
<gene>
    <name evidence="1" type="ORF">HD599_000593</name>
</gene>
<dbReference type="Gene3D" id="2.60.40.2700">
    <property type="match status" value="3"/>
</dbReference>
<dbReference type="Proteomes" id="UP000536685">
    <property type="component" value="Unassembled WGS sequence"/>
</dbReference>
<sequence length="426" mass="43606">MAVALVSGGLTVADATGVQAAPGDPLSFSISASPAAGFSAGQQITFTFTATNSSGAVLDFPASAAVRAVYEGQSASPAPPSTGCQPGDSFAYATYSLVEYNFDLPDTLAAGASLTCQISYPATAWDVSHGGAWTRVHYEPDTASGEWAPGWAWRTISATSPASPGVWFSGTPTVGQKVFALEGGYWGEWNTATTWQWYRDGVAIVGGTQDEYIIASADAGTILSATIGGLNYEDGSVITQSGTMTQRVVRPMSAPTPGIYGTAQVGGILTATTGTWRPAAALTYQWFASGVPIAGATAKTFTVTQAQHGTLITVAVTGTLDGYATLTKTSGHTSRIVGTLFGPTPGVYGTPKVGRPLTAVVGTWTPGTTLAYQWFAGGVAVWGATAKTFTPTAAQVGKVMAVKVTGTQTGYAKLTKTSAPSAKVVR</sequence>
<accession>A0A841AEU5</accession>
<evidence type="ECO:0000313" key="2">
    <source>
        <dbReference type="Proteomes" id="UP000536685"/>
    </source>
</evidence>
<dbReference type="RefSeq" id="WP_184233508.1">
    <property type="nucleotide sequence ID" value="NZ_JACHMJ010000001.1"/>
</dbReference>
<dbReference type="EMBL" id="JACHMJ010000001">
    <property type="protein sequence ID" value="MBB5842270.1"/>
    <property type="molecule type" value="Genomic_DNA"/>
</dbReference>
<keyword evidence="2" id="KW-1185">Reference proteome</keyword>
<name>A0A841AEU5_9MICO</name>
<organism evidence="1 2">
    <name type="scientific">Conyzicola lurida</name>
    <dbReference type="NCBI Taxonomy" id="1172621"/>
    <lineage>
        <taxon>Bacteria</taxon>
        <taxon>Bacillati</taxon>
        <taxon>Actinomycetota</taxon>
        <taxon>Actinomycetes</taxon>
        <taxon>Micrococcales</taxon>
        <taxon>Microbacteriaceae</taxon>
        <taxon>Conyzicola</taxon>
    </lineage>
</organism>
<evidence type="ECO:0000313" key="1">
    <source>
        <dbReference type="EMBL" id="MBB5842270.1"/>
    </source>
</evidence>